<sequence>MGEQVHKADNPSNFAILLWKTQISDLWKAAVRISQNSAAVLRCSDGLVTFAK</sequence>
<dbReference type="AlphaFoldDB" id="A0A137SRP0"/>
<organism evidence="1 2">
    <name type="scientific">Prevotella bivia</name>
    <dbReference type="NCBI Taxonomy" id="28125"/>
    <lineage>
        <taxon>Bacteria</taxon>
        <taxon>Pseudomonadati</taxon>
        <taxon>Bacteroidota</taxon>
        <taxon>Bacteroidia</taxon>
        <taxon>Bacteroidales</taxon>
        <taxon>Prevotellaceae</taxon>
        <taxon>Prevotella</taxon>
    </lineage>
</organism>
<protein>
    <submittedName>
        <fullName evidence="1">Uncharacterized protein</fullName>
    </submittedName>
</protein>
<reference evidence="1 2" key="1">
    <citation type="submission" date="2016-02" db="EMBL/GenBank/DDBJ databases">
        <authorList>
            <person name="Wen L."/>
            <person name="He K."/>
            <person name="Yang H."/>
        </authorList>
    </citation>
    <scope>NUCLEOTIDE SEQUENCE [LARGE SCALE GENOMIC DNA]</scope>
    <source>
        <strain evidence="1 2">GED7880</strain>
    </source>
</reference>
<evidence type="ECO:0000313" key="2">
    <source>
        <dbReference type="Proteomes" id="UP000070093"/>
    </source>
</evidence>
<dbReference type="Proteomes" id="UP000070093">
    <property type="component" value="Unassembled WGS sequence"/>
</dbReference>
<accession>A0A137SRP0</accession>
<dbReference type="RefSeq" id="WP_155719903.1">
    <property type="nucleotide sequence ID" value="NZ_KQ965710.1"/>
</dbReference>
<proteinExistence type="predicted"/>
<dbReference type="STRING" id="28125.HMPREF3202_02030"/>
<name>A0A137SRP0_9BACT</name>
<dbReference type="EMBL" id="LTAG01000117">
    <property type="protein sequence ID" value="KXO15059.1"/>
    <property type="molecule type" value="Genomic_DNA"/>
</dbReference>
<evidence type="ECO:0000313" key="1">
    <source>
        <dbReference type="EMBL" id="KXO15059.1"/>
    </source>
</evidence>
<gene>
    <name evidence="1" type="ORF">HMPREF3202_02030</name>
</gene>
<dbReference type="PATRIC" id="fig|28125.4.peg.2026"/>
<comment type="caution">
    <text evidence="1">The sequence shown here is derived from an EMBL/GenBank/DDBJ whole genome shotgun (WGS) entry which is preliminary data.</text>
</comment>